<gene>
    <name evidence="13" type="ORF">CYLTODRAFT_347742</name>
</gene>
<dbReference type="GO" id="GO:0004623">
    <property type="term" value="F:phospholipase A2 activity"/>
    <property type="evidence" value="ECO:0007669"/>
    <property type="project" value="TreeGrafter"/>
</dbReference>
<dbReference type="PANTHER" id="PTHR10728">
    <property type="entry name" value="CYTOSOLIC PHOSPHOLIPASE A2"/>
    <property type="match status" value="1"/>
</dbReference>
<keyword evidence="7" id="KW-0325">Glycoprotein</keyword>
<keyword evidence="14" id="KW-1185">Reference proteome</keyword>
<feature type="domain" description="PLA2c" evidence="12">
    <location>
        <begin position="35"/>
        <end position="603"/>
    </location>
</feature>
<evidence type="ECO:0000256" key="5">
    <source>
        <dbReference type="ARBA" id="ARBA00022963"/>
    </source>
</evidence>
<keyword evidence="11" id="KW-0472">Membrane</keyword>
<accession>A0A0D7BJV4</accession>
<keyword evidence="4 8" id="KW-0378">Hydrolase</keyword>
<sequence length="749" mass="81173">MLVRAGLALFLSTVVQGGLLDALNITSYAPDANITCPNRDLVRVFSASNQSLHQDEVSFIRAREAKTADAWADWIGDGSALGYSNGVLKLSENQPRVGVAVSGGSYRASLYGAGVVNALDGRNSSSKAAGTGGLLQVSSYLTGLSGGSWLVSSLYSHDFPQTNELVFGGGDSGSSGWILDFDLFLPGGLSPDDNKDFYGDLKRSVEAKALTGSLTSLTDLWARALSYHMLNGTTRDNFFDSDNTAHGAGQLWSGIVNVPAYHNHEAPFPIIVVDSRPDAESTGGNTSLNALVYEFSPLEFASYDPNLSAGMDLRYMGSTLNEGKPEKSDSCVQGLDETGFVFGTSSSLFNSIIDKGSEGAEKLLGILGDVFSDILDKFQTRNKDVANWRNPFKGIAKNTFTETKEDWLDLIDGGLNGENVPMSPLFVKSRGLDMIVAVDASADSDDSFPQCKSLLATKERIASVVKDSHQGFPPIPNSVDECVSTGVNMRPTFFGCEPGNTTAPEYPLLVYLPNSPPLTGEDPATNTGTFKLSYTEKHQRFFMDQVHKNTIGGFKPNSNDADDNFGRCLQCAAVDRSRMLSSIERSSFCSDCFKQYCYDPANTPTKDALPNRKQAFVDPDPQDFDDFFERNKKEIIIGVSVGGAVFLLLVAGWYVSPDVSPLALLMLSFSIWCCCCRKRGAKKATVTTTYASLLPTANPSHNRDTSDMSQIPLTATHHQYDSSYTSTASNHQYDPSYGSRDRYDTSYSH</sequence>
<evidence type="ECO:0000256" key="11">
    <source>
        <dbReference type="SAM" id="Phobius"/>
    </source>
</evidence>
<evidence type="ECO:0000256" key="6">
    <source>
        <dbReference type="ARBA" id="ARBA00023098"/>
    </source>
</evidence>
<feature type="transmembrane region" description="Helical" evidence="11">
    <location>
        <begin position="635"/>
        <end position="656"/>
    </location>
</feature>
<evidence type="ECO:0000256" key="9">
    <source>
        <dbReference type="RuleBase" id="RU362103"/>
    </source>
</evidence>
<dbReference type="SMART" id="SM00022">
    <property type="entry name" value="PLAc"/>
    <property type="match status" value="1"/>
</dbReference>
<evidence type="ECO:0000256" key="8">
    <source>
        <dbReference type="PROSITE-ProRule" id="PRU00555"/>
    </source>
</evidence>
<keyword evidence="11" id="KW-1133">Transmembrane helix</keyword>
<evidence type="ECO:0000256" key="7">
    <source>
        <dbReference type="ARBA" id="ARBA00023180"/>
    </source>
</evidence>
<dbReference type="PROSITE" id="PS51210">
    <property type="entry name" value="PLA2C"/>
    <property type="match status" value="1"/>
</dbReference>
<protein>
    <recommendedName>
        <fullName evidence="2 9">Lysophospholipase</fullName>
        <ecNumber evidence="2 9">3.1.1.5</ecNumber>
    </recommendedName>
</protein>
<dbReference type="SUPFAM" id="SSF52151">
    <property type="entry name" value="FabD/lysophospholipase-like"/>
    <property type="match status" value="1"/>
</dbReference>
<evidence type="ECO:0000313" key="13">
    <source>
        <dbReference type="EMBL" id="KIY70399.1"/>
    </source>
</evidence>
<keyword evidence="3 9" id="KW-0732">Signal</keyword>
<proteinExistence type="inferred from homology"/>
<dbReference type="Pfam" id="PF01735">
    <property type="entry name" value="PLA2_B"/>
    <property type="match status" value="1"/>
</dbReference>
<feature type="region of interest" description="Disordered" evidence="10">
    <location>
        <begin position="724"/>
        <end position="749"/>
    </location>
</feature>
<dbReference type="GO" id="GO:0004622">
    <property type="term" value="F:phosphatidylcholine lysophospholipase activity"/>
    <property type="evidence" value="ECO:0007669"/>
    <property type="project" value="UniProtKB-EC"/>
</dbReference>
<keyword evidence="5 8" id="KW-0442">Lipid degradation</keyword>
<dbReference type="GO" id="GO:0005829">
    <property type="term" value="C:cytosol"/>
    <property type="evidence" value="ECO:0007669"/>
    <property type="project" value="TreeGrafter"/>
</dbReference>
<comment type="similarity">
    <text evidence="1 9">Belongs to the lysophospholipase family.</text>
</comment>
<evidence type="ECO:0000256" key="4">
    <source>
        <dbReference type="ARBA" id="ARBA00022801"/>
    </source>
</evidence>
<dbReference type="GO" id="GO:0046475">
    <property type="term" value="P:glycerophospholipid catabolic process"/>
    <property type="evidence" value="ECO:0007669"/>
    <property type="project" value="TreeGrafter"/>
</dbReference>
<feature type="compositionally biased region" description="Basic and acidic residues" evidence="10">
    <location>
        <begin position="739"/>
        <end position="749"/>
    </location>
</feature>
<dbReference type="STRING" id="1314674.A0A0D7BJV4"/>
<organism evidence="13 14">
    <name type="scientific">Cylindrobasidium torrendii FP15055 ss-10</name>
    <dbReference type="NCBI Taxonomy" id="1314674"/>
    <lineage>
        <taxon>Eukaryota</taxon>
        <taxon>Fungi</taxon>
        <taxon>Dikarya</taxon>
        <taxon>Basidiomycota</taxon>
        <taxon>Agaricomycotina</taxon>
        <taxon>Agaricomycetes</taxon>
        <taxon>Agaricomycetidae</taxon>
        <taxon>Agaricales</taxon>
        <taxon>Marasmiineae</taxon>
        <taxon>Physalacriaceae</taxon>
        <taxon>Cylindrobasidium</taxon>
    </lineage>
</organism>
<feature type="signal peptide" evidence="9">
    <location>
        <begin position="1"/>
        <end position="17"/>
    </location>
</feature>
<evidence type="ECO:0000256" key="3">
    <source>
        <dbReference type="ARBA" id="ARBA00022729"/>
    </source>
</evidence>
<dbReference type="OrthoDB" id="4084751at2759"/>
<evidence type="ECO:0000313" key="14">
    <source>
        <dbReference type="Proteomes" id="UP000054007"/>
    </source>
</evidence>
<evidence type="ECO:0000256" key="1">
    <source>
        <dbReference type="ARBA" id="ARBA00008780"/>
    </source>
</evidence>
<dbReference type="Proteomes" id="UP000054007">
    <property type="component" value="Unassembled WGS sequence"/>
</dbReference>
<dbReference type="InterPro" id="IPR002642">
    <property type="entry name" value="LysoPLipase_cat_dom"/>
</dbReference>
<evidence type="ECO:0000259" key="12">
    <source>
        <dbReference type="PROSITE" id="PS51210"/>
    </source>
</evidence>
<dbReference type="PANTHER" id="PTHR10728:SF33">
    <property type="entry name" value="LYSOPHOSPHOLIPASE 1-RELATED"/>
    <property type="match status" value="1"/>
</dbReference>
<keyword evidence="6 8" id="KW-0443">Lipid metabolism</keyword>
<name>A0A0D7BJV4_9AGAR</name>
<dbReference type="EC" id="3.1.1.5" evidence="2 9"/>
<dbReference type="AlphaFoldDB" id="A0A0D7BJV4"/>
<reference evidence="13 14" key="1">
    <citation type="journal article" date="2015" name="Fungal Genet. Biol.">
        <title>Evolution of novel wood decay mechanisms in Agaricales revealed by the genome sequences of Fistulina hepatica and Cylindrobasidium torrendii.</title>
        <authorList>
            <person name="Floudas D."/>
            <person name="Held B.W."/>
            <person name="Riley R."/>
            <person name="Nagy L.G."/>
            <person name="Koehler G."/>
            <person name="Ransdell A.S."/>
            <person name="Younus H."/>
            <person name="Chow J."/>
            <person name="Chiniquy J."/>
            <person name="Lipzen A."/>
            <person name="Tritt A."/>
            <person name="Sun H."/>
            <person name="Haridas S."/>
            <person name="LaButti K."/>
            <person name="Ohm R.A."/>
            <person name="Kues U."/>
            <person name="Blanchette R.A."/>
            <person name="Grigoriev I.V."/>
            <person name="Minto R.E."/>
            <person name="Hibbett D.S."/>
        </authorList>
    </citation>
    <scope>NUCLEOTIDE SEQUENCE [LARGE SCALE GENOMIC DNA]</scope>
    <source>
        <strain evidence="13 14">FP15055 ss-10</strain>
    </source>
</reference>
<comment type="catalytic activity">
    <reaction evidence="9">
        <text>a 1-acyl-sn-glycero-3-phosphocholine + H2O = sn-glycerol 3-phosphocholine + a fatty acid + H(+)</text>
        <dbReference type="Rhea" id="RHEA:15177"/>
        <dbReference type="ChEBI" id="CHEBI:15377"/>
        <dbReference type="ChEBI" id="CHEBI:15378"/>
        <dbReference type="ChEBI" id="CHEBI:16870"/>
        <dbReference type="ChEBI" id="CHEBI:28868"/>
        <dbReference type="ChEBI" id="CHEBI:58168"/>
        <dbReference type="EC" id="3.1.1.5"/>
    </reaction>
</comment>
<evidence type="ECO:0000256" key="2">
    <source>
        <dbReference type="ARBA" id="ARBA00013274"/>
    </source>
</evidence>
<keyword evidence="11" id="KW-0812">Transmembrane</keyword>
<dbReference type="InterPro" id="IPR016035">
    <property type="entry name" value="Acyl_Trfase/lysoPLipase"/>
</dbReference>
<dbReference type="EMBL" id="KN880468">
    <property type="protein sequence ID" value="KIY70399.1"/>
    <property type="molecule type" value="Genomic_DNA"/>
</dbReference>
<feature type="compositionally biased region" description="Polar residues" evidence="10">
    <location>
        <begin position="724"/>
        <end position="733"/>
    </location>
</feature>
<evidence type="ECO:0000256" key="10">
    <source>
        <dbReference type="SAM" id="MobiDB-lite"/>
    </source>
</evidence>
<dbReference type="Gene3D" id="3.40.1090.10">
    <property type="entry name" value="Cytosolic phospholipase A2 catalytic domain"/>
    <property type="match status" value="1"/>
</dbReference>
<feature type="chain" id="PRO_5005115153" description="Lysophospholipase" evidence="9">
    <location>
        <begin position="18"/>
        <end position="749"/>
    </location>
</feature>